<accession>A0AAV4CD21</accession>
<gene>
    <name evidence="2" type="ORF">PoB_005512400</name>
</gene>
<reference evidence="2 3" key="1">
    <citation type="journal article" date="2021" name="Elife">
        <title>Chloroplast acquisition without the gene transfer in kleptoplastic sea slugs, Plakobranchus ocellatus.</title>
        <authorList>
            <person name="Maeda T."/>
            <person name="Takahashi S."/>
            <person name="Yoshida T."/>
            <person name="Shimamura S."/>
            <person name="Takaki Y."/>
            <person name="Nagai Y."/>
            <person name="Toyoda A."/>
            <person name="Suzuki Y."/>
            <person name="Arimoto A."/>
            <person name="Ishii H."/>
            <person name="Satoh N."/>
            <person name="Nishiyama T."/>
            <person name="Hasebe M."/>
            <person name="Maruyama T."/>
            <person name="Minagawa J."/>
            <person name="Obokata J."/>
            <person name="Shigenobu S."/>
        </authorList>
    </citation>
    <scope>NUCLEOTIDE SEQUENCE [LARGE SCALE GENOMIC DNA]</scope>
</reference>
<proteinExistence type="predicted"/>
<dbReference type="EMBL" id="BLXT01006069">
    <property type="protein sequence ID" value="GFO28619.1"/>
    <property type="molecule type" value="Genomic_DNA"/>
</dbReference>
<keyword evidence="1" id="KW-0812">Transmembrane</keyword>
<keyword evidence="1" id="KW-0472">Membrane</keyword>
<comment type="caution">
    <text evidence="2">The sequence shown here is derived from an EMBL/GenBank/DDBJ whole genome shotgun (WGS) entry which is preliminary data.</text>
</comment>
<feature type="transmembrane region" description="Helical" evidence="1">
    <location>
        <begin position="6"/>
        <end position="39"/>
    </location>
</feature>
<name>A0AAV4CD21_9GAST</name>
<evidence type="ECO:0000256" key="1">
    <source>
        <dbReference type="SAM" id="Phobius"/>
    </source>
</evidence>
<dbReference type="AlphaFoldDB" id="A0AAV4CD21"/>
<protein>
    <submittedName>
        <fullName evidence="2">Uncharacterized protein</fullName>
    </submittedName>
</protein>
<keyword evidence="3" id="KW-1185">Reference proteome</keyword>
<evidence type="ECO:0000313" key="3">
    <source>
        <dbReference type="Proteomes" id="UP000735302"/>
    </source>
</evidence>
<keyword evidence="1" id="KW-1133">Transmembrane helix</keyword>
<sequence>MVGMVVVMVVAMSGVAGMLVAILLQMVVVVVMVVVMVVMQQKASLIMVPSVGGAVNRKFASDLKGIFCHGFDLHNRCPGLIEGLQT</sequence>
<dbReference type="Proteomes" id="UP000735302">
    <property type="component" value="Unassembled WGS sequence"/>
</dbReference>
<organism evidence="2 3">
    <name type="scientific">Plakobranchus ocellatus</name>
    <dbReference type="NCBI Taxonomy" id="259542"/>
    <lineage>
        <taxon>Eukaryota</taxon>
        <taxon>Metazoa</taxon>
        <taxon>Spiralia</taxon>
        <taxon>Lophotrochozoa</taxon>
        <taxon>Mollusca</taxon>
        <taxon>Gastropoda</taxon>
        <taxon>Heterobranchia</taxon>
        <taxon>Euthyneura</taxon>
        <taxon>Panpulmonata</taxon>
        <taxon>Sacoglossa</taxon>
        <taxon>Placobranchoidea</taxon>
        <taxon>Plakobranchidae</taxon>
        <taxon>Plakobranchus</taxon>
    </lineage>
</organism>
<evidence type="ECO:0000313" key="2">
    <source>
        <dbReference type="EMBL" id="GFO28619.1"/>
    </source>
</evidence>